<keyword evidence="3 14" id="KW-0963">Cytoplasm</keyword>
<feature type="binding site" evidence="14">
    <location>
        <position position="204"/>
    </location>
    <ligand>
        <name>Zn(2+)</name>
        <dbReference type="ChEBI" id="CHEBI:29105"/>
        <label>1</label>
    </ligand>
</feature>
<dbReference type="CDD" id="cd10719">
    <property type="entry name" value="DnaJ_zf"/>
    <property type="match status" value="1"/>
</dbReference>
<evidence type="ECO:0000256" key="13">
    <source>
        <dbReference type="ARBA" id="ARBA00067609"/>
    </source>
</evidence>
<comment type="similarity">
    <text evidence="12 14">Belongs to the DnaJ family.</text>
</comment>
<feature type="repeat" description="CXXCXGXG motif" evidence="14">
    <location>
        <begin position="151"/>
        <end position="158"/>
    </location>
</feature>
<evidence type="ECO:0000256" key="9">
    <source>
        <dbReference type="ARBA" id="ARBA00023016"/>
    </source>
</evidence>
<evidence type="ECO:0000256" key="14">
    <source>
        <dbReference type="HAMAP-Rule" id="MF_01152"/>
    </source>
</evidence>
<comment type="subunit">
    <text evidence="2 14">Homodimer.</text>
</comment>
<reference evidence="18 19" key="1">
    <citation type="submission" date="2019-07" db="EMBL/GenBank/DDBJ databases">
        <title>Whole genome shotgun sequence of Rhizobium naphthalenivorans NBRC 107585.</title>
        <authorList>
            <person name="Hosoyama A."/>
            <person name="Uohara A."/>
            <person name="Ohji S."/>
            <person name="Ichikawa N."/>
        </authorList>
    </citation>
    <scope>NUCLEOTIDE SEQUENCE [LARGE SCALE GENOMIC DNA]</scope>
    <source>
        <strain evidence="18 19">NBRC 107585</strain>
    </source>
</reference>
<dbReference type="Pfam" id="PF00684">
    <property type="entry name" value="DnaJ_CXXCXGXG"/>
    <property type="match status" value="1"/>
</dbReference>
<dbReference type="PANTHER" id="PTHR43096">
    <property type="entry name" value="DNAJ HOMOLOG 1, MITOCHONDRIAL-RELATED"/>
    <property type="match status" value="1"/>
</dbReference>
<dbReference type="EMBL" id="BJZP01000009">
    <property type="protein sequence ID" value="GEO85358.1"/>
    <property type="molecule type" value="Genomic_DNA"/>
</dbReference>
<name>A0A512HIT1_9HYPH</name>
<feature type="repeat" description="CXXCXGXG motif" evidence="14">
    <location>
        <begin position="168"/>
        <end position="175"/>
    </location>
</feature>
<dbReference type="FunFam" id="2.10.230.10:FF:000002">
    <property type="entry name" value="Molecular chaperone DnaJ"/>
    <property type="match status" value="1"/>
</dbReference>
<evidence type="ECO:0000256" key="3">
    <source>
        <dbReference type="ARBA" id="ARBA00022490"/>
    </source>
</evidence>
<dbReference type="PROSITE" id="PS00636">
    <property type="entry name" value="DNAJ_1"/>
    <property type="match status" value="1"/>
</dbReference>
<dbReference type="GO" id="GO:0042026">
    <property type="term" value="P:protein refolding"/>
    <property type="evidence" value="ECO:0007669"/>
    <property type="project" value="TreeGrafter"/>
</dbReference>
<protein>
    <recommendedName>
        <fullName evidence="13 14">Chaperone protein DnaJ</fullName>
    </recommendedName>
</protein>
<sequence>MVKADFYETLGVTKTADEKELKSAFRKLAMKFHPDKNPGDAEAEKKFKELNEAYEMLKDPQKRAAYDRFGHAAFEQGGGGFNPGGGFAGGGFSDIFEDIFGEMMGGGRGGRARSTGGRERGADLRYNMEISLEESFTGKTAQIRVPTSITCEACTGTGAKPGTKPTTCATCQGSGRIRAAQGFFSIERTCPTCHGRGQTISDPCTKCSGQGRVTEERSLSVNIPAGIEDGTRIRLQGEGEAGMRGGPSGDLYIFLSVTPHEFFQRDGADLYCSVPISMTTAALGGTFDVVTLDGAKSRVTVPEGTQVGKQFRLKGKGMPVLRSTQMGDLYIQIQIETPQKLTKRQRELLQEFDQLSSKENNPESTGFFARMKDFFDTLSD</sequence>
<dbReference type="PROSITE" id="PS51188">
    <property type="entry name" value="ZF_CR"/>
    <property type="match status" value="1"/>
</dbReference>
<accession>A0A512HIT1</accession>
<dbReference type="AlphaFoldDB" id="A0A512HIT1"/>
<dbReference type="OrthoDB" id="9779889at2"/>
<dbReference type="RefSeq" id="WP_147180324.1">
    <property type="nucleotide sequence ID" value="NZ_BJZP01000009.1"/>
</dbReference>
<comment type="caution">
    <text evidence="18">The sequence shown here is derived from an EMBL/GenBank/DDBJ whole genome shotgun (WGS) entry which is preliminary data.</text>
</comment>
<dbReference type="FunFam" id="2.60.260.20:FF:000004">
    <property type="entry name" value="Molecular chaperone DnaJ"/>
    <property type="match status" value="1"/>
</dbReference>
<dbReference type="Pfam" id="PF00226">
    <property type="entry name" value="DnaJ"/>
    <property type="match status" value="1"/>
</dbReference>
<dbReference type="GO" id="GO:0031072">
    <property type="term" value="F:heat shock protein binding"/>
    <property type="evidence" value="ECO:0007669"/>
    <property type="project" value="InterPro"/>
</dbReference>
<dbReference type="InterPro" id="IPR036869">
    <property type="entry name" value="J_dom_sf"/>
</dbReference>
<dbReference type="PANTHER" id="PTHR43096:SF48">
    <property type="entry name" value="CHAPERONE PROTEIN DNAJ"/>
    <property type="match status" value="1"/>
</dbReference>
<comment type="domain">
    <text evidence="14">The J domain is necessary and sufficient to stimulate DnaK ATPase activity. Zinc center 1 plays an important role in the autonomous, DnaK-independent chaperone activity of DnaJ. Zinc center 2 is essential for interaction with DnaK and for DnaJ activity.</text>
</comment>
<feature type="binding site" evidence="14">
    <location>
        <position position="190"/>
    </location>
    <ligand>
        <name>Zn(2+)</name>
        <dbReference type="ChEBI" id="CHEBI:29105"/>
        <label>2</label>
    </ligand>
</feature>
<evidence type="ECO:0000256" key="10">
    <source>
        <dbReference type="ARBA" id="ARBA00023186"/>
    </source>
</evidence>
<dbReference type="GO" id="GO:0008270">
    <property type="term" value="F:zinc ion binding"/>
    <property type="evidence" value="ECO:0007669"/>
    <property type="project" value="UniProtKB-UniRule"/>
</dbReference>
<dbReference type="Gene3D" id="1.10.287.110">
    <property type="entry name" value="DnaJ domain"/>
    <property type="match status" value="1"/>
</dbReference>
<dbReference type="InterPro" id="IPR008971">
    <property type="entry name" value="HSP40/DnaJ_pept-bd"/>
</dbReference>
<dbReference type="NCBIfam" id="NF008035">
    <property type="entry name" value="PRK10767.1"/>
    <property type="match status" value="1"/>
</dbReference>
<evidence type="ECO:0000256" key="5">
    <source>
        <dbReference type="ARBA" id="ARBA00022723"/>
    </source>
</evidence>
<dbReference type="GO" id="GO:0005737">
    <property type="term" value="C:cytoplasm"/>
    <property type="evidence" value="ECO:0007669"/>
    <property type="project" value="UniProtKB-SubCell"/>
</dbReference>
<evidence type="ECO:0000313" key="19">
    <source>
        <dbReference type="Proteomes" id="UP000321717"/>
    </source>
</evidence>
<evidence type="ECO:0000256" key="7">
    <source>
        <dbReference type="ARBA" id="ARBA00022771"/>
    </source>
</evidence>
<organism evidence="18 19">
    <name type="scientific">Ciceribacter naphthalenivorans</name>
    <dbReference type="NCBI Taxonomy" id="1118451"/>
    <lineage>
        <taxon>Bacteria</taxon>
        <taxon>Pseudomonadati</taxon>
        <taxon>Pseudomonadota</taxon>
        <taxon>Alphaproteobacteria</taxon>
        <taxon>Hyphomicrobiales</taxon>
        <taxon>Rhizobiaceae</taxon>
        <taxon>Ciceribacter</taxon>
    </lineage>
</organism>
<dbReference type="InterPro" id="IPR012724">
    <property type="entry name" value="DnaJ"/>
</dbReference>
<comment type="subcellular location">
    <subcellularLocation>
        <location evidence="1 14">Cytoplasm</location>
    </subcellularLocation>
</comment>
<dbReference type="SUPFAM" id="SSF57938">
    <property type="entry name" value="DnaJ/Hsp40 cysteine-rich domain"/>
    <property type="match status" value="1"/>
</dbReference>
<evidence type="ECO:0000256" key="4">
    <source>
        <dbReference type="ARBA" id="ARBA00022705"/>
    </source>
</evidence>
<gene>
    <name evidence="18" type="primary">dnaJ_4</name>
    <name evidence="14" type="synonym">dnaJ</name>
    <name evidence="18" type="ORF">RNA01_22900</name>
</gene>
<dbReference type="PROSITE" id="PS50076">
    <property type="entry name" value="DNAJ_2"/>
    <property type="match status" value="1"/>
</dbReference>
<evidence type="ECO:0000256" key="11">
    <source>
        <dbReference type="ARBA" id="ARBA00053423"/>
    </source>
</evidence>
<evidence type="ECO:0000256" key="2">
    <source>
        <dbReference type="ARBA" id="ARBA00011738"/>
    </source>
</evidence>
<feature type="binding site" evidence="14">
    <location>
        <position position="207"/>
    </location>
    <ligand>
        <name>Zn(2+)</name>
        <dbReference type="ChEBI" id="CHEBI:29105"/>
        <label>1</label>
    </ligand>
</feature>
<evidence type="ECO:0000256" key="12">
    <source>
        <dbReference type="ARBA" id="ARBA00061004"/>
    </source>
</evidence>
<keyword evidence="9 14" id="KW-0346">Stress response</keyword>
<keyword evidence="5 14" id="KW-0479">Metal-binding</keyword>
<dbReference type="CDD" id="cd06257">
    <property type="entry name" value="DnaJ"/>
    <property type="match status" value="1"/>
</dbReference>
<dbReference type="InterPro" id="IPR001623">
    <property type="entry name" value="DnaJ_domain"/>
</dbReference>
<feature type="domain" description="J" evidence="16">
    <location>
        <begin position="5"/>
        <end position="70"/>
    </location>
</feature>
<feature type="binding site" evidence="14">
    <location>
        <position position="151"/>
    </location>
    <ligand>
        <name>Zn(2+)</name>
        <dbReference type="ChEBI" id="CHEBI:29105"/>
        <label>1</label>
    </ligand>
</feature>
<keyword evidence="7 14" id="KW-0863">Zinc-finger</keyword>
<evidence type="ECO:0000256" key="15">
    <source>
        <dbReference type="PROSITE-ProRule" id="PRU00546"/>
    </source>
</evidence>
<dbReference type="InterPro" id="IPR002939">
    <property type="entry name" value="DnaJ_C"/>
</dbReference>
<dbReference type="InterPro" id="IPR036410">
    <property type="entry name" value="HSP_DnaJ_Cys-rich_dom_sf"/>
</dbReference>
<keyword evidence="6 14" id="KW-0677">Repeat</keyword>
<feature type="binding site" evidence="14">
    <location>
        <position position="171"/>
    </location>
    <ligand>
        <name>Zn(2+)</name>
        <dbReference type="ChEBI" id="CHEBI:29105"/>
        <label>2</label>
    </ligand>
</feature>
<keyword evidence="8 14" id="KW-0862">Zinc</keyword>
<dbReference type="Gene3D" id="2.10.230.10">
    <property type="entry name" value="Heat shock protein DnaJ, cysteine-rich domain"/>
    <property type="match status" value="1"/>
</dbReference>
<evidence type="ECO:0000259" key="17">
    <source>
        <dbReference type="PROSITE" id="PS51188"/>
    </source>
</evidence>
<dbReference type="Pfam" id="PF01556">
    <property type="entry name" value="DnaJ_C"/>
    <property type="match status" value="1"/>
</dbReference>
<dbReference type="Gene3D" id="2.60.260.20">
    <property type="entry name" value="Urease metallochaperone UreE, N-terminal domain"/>
    <property type="match status" value="2"/>
</dbReference>
<feature type="binding site" evidence="14">
    <location>
        <position position="154"/>
    </location>
    <ligand>
        <name>Zn(2+)</name>
        <dbReference type="ChEBI" id="CHEBI:29105"/>
        <label>1</label>
    </ligand>
</feature>
<comment type="cofactor">
    <cofactor evidence="14">
        <name>Zn(2+)</name>
        <dbReference type="ChEBI" id="CHEBI:29105"/>
    </cofactor>
    <text evidence="14">Binds 2 Zn(2+) ions per monomer.</text>
</comment>
<feature type="binding site" evidence="14">
    <location>
        <position position="193"/>
    </location>
    <ligand>
        <name>Zn(2+)</name>
        <dbReference type="ChEBI" id="CHEBI:29105"/>
        <label>2</label>
    </ligand>
</feature>
<proteinExistence type="inferred from homology"/>
<dbReference type="CDD" id="cd10747">
    <property type="entry name" value="DnaJ_C"/>
    <property type="match status" value="1"/>
</dbReference>
<evidence type="ECO:0000256" key="1">
    <source>
        <dbReference type="ARBA" id="ARBA00004496"/>
    </source>
</evidence>
<dbReference type="NCBIfam" id="TIGR02349">
    <property type="entry name" value="DnaJ_bact"/>
    <property type="match status" value="1"/>
</dbReference>
<dbReference type="InterPro" id="IPR001305">
    <property type="entry name" value="HSP_DnaJ_Cys-rich_dom"/>
</dbReference>
<evidence type="ECO:0000256" key="6">
    <source>
        <dbReference type="ARBA" id="ARBA00022737"/>
    </source>
</evidence>
<feature type="zinc finger region" description="CR-type" evidence="15">
    <location>
        <begin position="138"/>
        <end position="216"/>
    </location>
</feature>
<keyword evidence="4 14" id="KW-0235">DNA replication</keyword>
<dbReference type="GO" id="GO:0006260">
    <property type="term" value="P:DNA replication"/>
    <property type="evidence" value="ECO:0007669"/>
    <property type="project" value="UniProtKB-KW"/>
</dbReference>
<comment type="function">
    <text evidence="11 14">Participates actively in the response to hyperosmotic and heat shock by preventing the aggregation of stress-denatured proteins and by disaggregating proteins, also in an autonomous, DnaK-independent fashion. Unfolded proteins bind initially to DnaJ; upon interaction with the DnaJ-bound protein, DnaK hydrolyzes its bound ATP, resulting in the formation of a stable complex. GrpE releases ADP from DnaK; ATP binding to DnaK triggers the release of the substrate protein, thus completing the reaction cycle. Several rounds of ATP-dependent interactions between DnaJ, DnaK and GrpE are required for fully efficient folding. Also involved, together with DnaK and GrpE, in the DNA replication of plasmids through activation of initiation proteins.</text>
</comment>
<dbReference type="PRINTS" id="PR00625">
    <property type="entry name" value="JDOMAIN"/>
</dbReference>
<evidence type="ECO:0000256" key="8">
    <source>
        <dbReference type="ARBA" id="ARBA00022833"/>
    </source>
</evidence>
<feature type="repeat" description="CXXCXGXG motif" evidence="14">
    <location>
        <begin position="190"/>
        <end position="197"/>
    </location>
</feature>
<feature type="repeat" description="CXXCXGXG motif" evidence="14">
    <location>
        <begin position="204"/>
        <end position="211"/>
    </location>
</feature>
<dbReference type="GO" id="GO:0009408">
    <property type="term" value="P:response to heat"/>
    <property type="evidence" value="ECO:0007669"/>
    <property type="project" value="InterPro"/>
</dbReference>
<dbReference type="GO" id="GO:0051082">
    <property type="term" value="F:unfolded protein binding"/>
    <property type="evidence" value="ECO:0007669"/>
    <property type="project" value="UniProtKB-UniRule"/>
</dbReference>
<feature type="domain" description="CR-type" evidence="17">
    <location>
        <begin position="138"/>
        <end position="216"/>
    </location>
</feature>
<dbReference type="InterPro" id="IPR018253">
    <property type="entry name" value="DnaJ_domain_CS"/>
</dbReference>
<dbReference type="SUPFAM" id="SSF46565">
    <property type="entry name" value="Chaperone J-domain"/>
    <property type="match status" value="1"/>
</dbReference>
<keyword evidence="19" id="KW-1185">Reference proteome</keyword>
<dbReference type="Proteomes" id="UP000321717">
    <property type="component" value="Unassembled WGS sequence"/>
</dbReference>
<dbReference type="SMART" id="SM00271">
    <property type="entry name" value="DnaJ"/>
    <property type="match status" value="1"/>
</dbReference>
<dbReference type="SUPFAM" id="SSF49493">
    <property type="entry name" value="HSP40/DnaJ peptide-binding domain"/>
    <property type="match status" value="2"/>
</dbReference>
<keyword evidence="10 14" id="KW-0143">Chaperone</keyword>
<feature type="binding site" evidence="14">
    <location>
        <position position="168"/>
    </location>
    <ligand>
        <name>Zn(2+)</name>
        <dbReference type="ChEBI" id="CHEBI:29105"/>
        <label>2</label>
    </ligand>
</feature>
<dbReference type="GO" id="GO:0005524">
    <property type="term" value="F:ATP binding"/>
    <property type="evidence" value="ECO:0007669"/>
    <property type="project" value="InterPro"/>
</dbReference>
<dbReference type="FunFam" id="1.10.287.110:FF:000034">
    <property type="entry name" value="Chaperone protein DnaJ"/>
    <property type="match status" value="1"/>
</dbReference>
<evidence type="ECO:0000259" key="16">
    <source>
        <dbReference type="PROSITE" id="PS50076"/>
    </source>
</evidence>
<dbReference type="HAMAP" id="MF_01152">
    <property type="entry name" value="DnaJ"/>
    <property type="match status" value="1"/>
</dbReference>
<evidence type="ECO:0000313" key="18">
    <source>
        <dbReference type="EMBL" id="GEO85358.1"/>
    </source>
</evidence>